<feature type="domain" description="Fungal lipase-type" evidence="2">
    <location>
        <begin position="272"/>
        <end position="413"/>
    </location>
</feature>
<dbReference type="Pfam" id="PF01764">
    <property type="entry name" value="Lipase_3"/>
    <property type="match status" value="1"/>
</dbReference>
<dbReference type="Gene3D" id="3.40.50.1820">
    <property type="entry name" value="alpha/beta hydrolase"/>
    <property type="match status" value="1"/>
</dbReference>
<proteinExistence type="predicted"/>
<dbReference type="EMBL" id="HBFP01009781">
    <property type="protein sequence ID" value="CAD8822626.1"/>
    <property type="molecule type" value="Transcribed_RNA"/>
</dbReference>
<protein>
    <recommendedName>
        <fullName evidence="2">Fungal lipase-type domain-containing protein</fullName>
    </recommendedName>
</protein>
<sequence>MEDVASFEFVSGESVVEEDEEVKQCALKEFAKLGSYVGTLRSRAAWTEDKGFASGNAPAKTVCKYACPRKAKKMKKLESSKSANDGREYLVGIEDSDDDGENISVISEDVFIDPEFDDLSAVVKRKDEVLVDERVDSLSGKKVQRKSIARMSEKLLGKFPSLMISNKSQKSLSERSASGALRDVPENDELTESEVEILKRATTKIPEGFSEEVCKSMVEYTTAAYCRIHNASSYECGCGSDASLFQYTGRYTNAKYDSSGFVGIHHTGKYIVAAFRGTVSLKNWISNVKTVTMEARKAGGVYAQLPSDVKVHLGFWQTFASIGTEMVQEVLRLHNENPGYLVYVTGHSLGGAMATHCALYLALSGVSSNLLRVYTFGQPRVGTDAFRREFNARINQFYRIVNNHDIVPHLPSMATGFRHVGEEMWFSTELTAVQTKQLIRKNAYAQSKLIDKFTEYGLMNQCANSTPFVKLGIVDHLLYYDRVTGKHRLRGAPPPIRPIKSDGRREVVSENIADHLFDCLRNVILWIYSPQNSCCKNKVPFKRLIQHVNEELEAGNDMALTVLQIDGTKNDLPEQYQPKGATTVYYKPAGPRAWLAKPVLLEKPVTFENLLELVEEHWVEPQDSFLPECLIRKMAQQQQIKEQMVISQS</sequence>
<evidence type="ECO:0000256" key="1">
    <source>
        <dbReference type="SAM" id="MobiDB-lite"/>
    </source>
</evidence>
<name>A0A7S0ZI62_9RHOD</name>
<dbReference type="PANTHER" id="PTHR45856">
    <property type="entry name" value="ALPHA/BETA-HYDROLASES SUPERFAMILY PROTEIN"/>
    <property type="match status" value="1"/>
</dbReference>
<evidence type="ECO:0000313" key="3">
    <source>
        <dbReference type="EMBL" id="CAD8822626.1"/>
    </source>
</evidence>
<gene>
    <name evidence="3" type="ORF">TOLI1172_LOCUS7022</name>
</gene>
<dbReference type="InterPro" id="IPR051218">
    <property type="entry name" value="Sec_MonoDiacylglyc_Lipase"/>
</dbReference>
<accession>A0A7S0ZI62</accession>
<dbReference type="GO" id="GO:0006629">
    <property type="term" value="P:lipid metabolic process"/>
    <property type="evidence" value="ECO:0007669"/>
    <property type="project" value="InterPro"/>
</dbReference>
<reference evidence="3" key="1">
    <citation type="submission" date="2021-01" db="EMBL/GenBank/DDBJ databases">
        <authorList>
            <person name="Corre E."/>
            <person name="Pelletier E."/>
            <person name="Niang G."/>
            <person name="Scheremetjew M."/>
            <person name="Finn R."/>
            <person name="Kale V."/>
            <person name="Holt S."/>
            <person name="Cochrane G."/>
            <person name="Meng A."/>
            <person name="Brown T."/>
            <person name="Cohen L."/>
        </authorList>
    </citation>
    <scope>NUCLEOTIDE SEQUENCE</scope>
    <source>
        <strain evidence="3">CCMP3278</strain>
    </source>
</reference>
<dbReference type="SUPFAM" id="SSF53474">
    <property type="entry name" value="alpha/beta-Hydrolases"/>
    <property type="match status" value="1"/>
</dbReference>
<dbReference type="InterPro" id="IPR029058">
    <property type="entry name" value="AB_hydrolase_fold"/>
</dbReference>
<dbReference type="CDD" id="cd00519">
    <property type="entry name" value="Lipase_3"/>
    <property type="match status" value="1"/>
</dbReference>
<feature type="region of interest" description="Disordered" evidence="1">
    <location>
        <begin position="170"/>
        <end position="189"/>
    </location>
</feature>
<dbReference type="PANTHER" id="PTHR45856:SF24">
    <property type="entry name" value="FUNGAL LIPASE-LIKE DOMAIN-CONTAINING PROTEIN"/>
    <property type="match status" value="1"/>
</dbReference>
<dbReference type="AlphaFoldDB" id="A0A7S0ZI62"/>
<dbReference type="InterPro" id="IPR002921">
    <property type="entry name" value="Fungal_lipase-type"/>
</dbReference>
<evidence type="ECO:0000259" key="2">
    <source>
        <dbReference type="Pfam" id="PF01764"/>
    </source>
</evidence>
<organism evidence="3">
    <name type="scientific">Timspurckia oligopyrenoides</name>
    <dbReference type="NCBI Taxonomy" id="708627"/>
    <lineage>
        <taxon>Eukaryota</taxon>
        <taxon>Rhodophyta</taxon>
        <taxon>Bangiophyceae</taxon>
        <taxon>Porphyridiales</taxon>
        <taxon>Porphyridiaceae</taxon>
        <taxon>Timspurckia</taxon>
    </lineage>
</organism>